<keyword evidence="1" id="KW-0812">Transmembrane</keyword>
<dbReference type="EMBL" id="BARS01005702">
    <property type="protein sequence ID" value="GAF77405.1"/>
    <property type="molecule type" value="Genomic_DNA"/>
</dbReference>
<keyword evidence="1" id="KW-0472">Membrane</keyword>
<comment type="caution">
    <text evidence="2">The sequence shown here is derived from an EMBL/GenBank/DDBJ whole genome shotgun (WGS) entry which is preliminary data.</text>
</comment>
<accession>X0TMS7</accession>
<evidence type="ECO:0000313" key="2">
    <source>
        <dbReference type="EMBL" id="GAF77405.1"/>
    </source>
</evidence>
<proteinExistence type="predicted"/>
<name>X0TMS7_9ZZZZ</name>
<feature type="transmembrane region" description="Helical" evidence="1">
    <location>
        <begin position="166"/>
        <end position="184"/>
    </location>
</feature>
<protein>
    <submittedName>
        <fullName evidence="2">Uncharacterized protein</fullName>
    </submittedName>
</protein>
<evidence type="ECO:0000256" key="1">
    <source>
        <dbReference type="SAM" id="Phobius"/>
    </source>
</evidence>
<dbReference type="AlphaFoldDB" id="X0TMS7"/>
<keyword evidence="1" id="KW-1133">Transmembrane helix</keyword>
<organism evidence="2">
    <name type="scientific">marine sediment metagenome</name>
    <dbReference type="NCBI Taxonomy" id="412755"/>
    <lineage>
        <taxon>unclassified sequences</taxon>
        <taxon>metagenomes</taxon>
        <taxon>ecological metagenomes</taxon>
    </lineage>
</organism>
<gene>
    <name evidence="2" type="ORF">S01H1_11190</name>
</gene>
<feature type="non-terminal residue" evidence="2">
    <location>
        <position position="1"/>
    </location>
</feature>
<sequence>RKNVRVIAQTTYAGGVGVAERVLGQVAEEYNRTYGVDYVFLGYNPDWSATMLRMGESIRSTYPTDHYHQTTSEIPLLEEVDSYDDIELLVTVTASALAEYWIMWAGGKYNQRIIAGNTAIQAVLVYPFFQTGQLAGFLGGLKGAAEYERMIARDGAGVRGMDAQSMAHLVIVCFIILGNVGFLIHKRTAGRSRDLGRVGSPEERA</sequence>
<reference evidence="2" key="1">
    <citation type="journal article" date="2014" name="Front. Microbiol.">
        <title>High frequency of phylogenetically diverse reductive dehalogenase-homologous genes in deep subseafloor sedimentary metagenomes.</title>
        <authorList>
            <person name="Kawai M."/>
            <person name="Futagami T."/>
            <person name="Toyoda A."/>
            <person name="Takaki Y."/>
            <person name="Nishi S."/>
            <person name="Hori S."/>
            <person name="Arai W."/>
            <person name="Tsubouchi T."/>
            <person name="Morono Y."/>
            <person name="Uchiyama I."/>
            <person name="Ito T."/>
            <person name="Fujiyama A."/>
            <person name="Inagaki F."/>
            <person name="Takami H."/>
        </authorList>
    </citation>
    <scope>NUCLEOTIDE SEQUENCE</scope>
    <source>
        <strain evidence="2">Expedition CK06-06</strain>
    </source>
</reference>